<feature type="region of interest" description="Disordered" evidence="1">
    <location>
        <begin position="1"/>
        <end position="180"/>
    </location>
</feature>
<dbReference type="AlphaFoldDB" id="A0A1Y2FYC4"/>
<dbReference type="STRING" id="106004.A0A1Y2FYC4"/>
<dbReference type="PROSITE" id="PS50020">
    <property type="entry name" value="WW_DOMAIN_2"/>
    <property type="match status" value="1"/>
</dbReference>
<accession>A0A1Y2FYC4</accession>
<protein>
    <recommendedName>
        <fullName evidence="2">WW domain-containing protein</fullName>
    </recommendedName>
</protein>
<keyword evidence="4" id="KW-1185">Reference proteome</keyword>
<feature type="compositionally biased region" description="Polar residues" evidence="1">
    <location>
        <begin position="65"/>
        <end position="82"/>
    </location>
</feature>
<dbReference type="OrthoDB" id="2367685at2759"/>
<dbReference type="InterPro" id="IPR036020">
    <property type="entry name" value="WW_dom_sf"/>
</dbReference>
<sequence>MINNPFDSNSSNTQPPPYSGSGARLDDKSRGWEHGHDGRDGPSLRDDDNRELPNGWRREYDPTSRRSFYVQTNVNPPRSSWTHPLDPEYRSSLPDGQPQRDQPPPGPPPSRSDGASYSGGSNHAYYSAGSSWAAARELKEREADLRRHESQLLDAQRASISRPSSGYAEGGAAYYDRGQPPVTAYAGGTRKRGSIARNLIGGAILGTVGRGQQY</sequence>
<name>A0A1Y2FYC4_9BASI</name>
<dbReference type="Proteomes" id="UP000193467">
    <property type="component" value="Unassembled WGS sequence"/>
</dbReference>
<gene>
    <name evidence="3" type="ORF">BCR35DRAFT_350554</name>
</gene>
<comment type="caution">
    <text evidence="3">The sequence shown here is derived from an EMBL/GenBank/DDBJ whole genome shotgun (WGS) entry which is preliminary data.</text>
</comment>
<evidence type="ECO:0000313" key="3">
    <source>
        <dbReference type="EMBL" id="ORY89049.1"/>
    </source>
</evidence>
<dbReference type="InParanoid" id="A0A1Y2FYC4"/>
<dbReference type="SUPFAM" id="SSF51045">
    <property type="entry name" value="WW domain"/>
    <property type="match status" value="1"/>
</dbReference>
<dbReference type="InterPro" id="IPR001202">
    <property type="entry name" value="WW_dom"/>
</dbReference>
<organism evidence="3 4">
    <name type="scientific">Leucosporidium creatinivorum</name>
    <dbReference type="NCBI Taxonomy" id="106004"/>
    <lineage>
        <taxon>Eukaryota</taxon>
        <taxon>Fungi</taxon>
        <taxon>Dikarya</taxon>
        <taxon>Basidiomycota</taxon>
        <taxon>Pucciniomycotina</taxon>
        <taxon>Microbotryomycetes</taxon>
        <taxon>Leucosporidiales</taxon>
        <taxon>Leucosporidium</taxon>
    </lineage>
</organism>
<feature type="compositionally biased region" description="Basic and acidic residues" evidence="1">
    <location>
        <begin position="136"/>
        <end position="151"/>
    </location>
</feature>
<feature type="compositionally biased region" description="Polar residues" evidence="1">
    <location>
        <begin position="1"/>
        <end position="13"/>
    </location>
</feature>
<evidence type="ECO:0000259" key="2">
    <source>
        <dbReference type="PROSITE" id="PS50020"/>
    </source>
</evidence>
<proteinExistence type="predicted"/>
<feature type="compositionally biased region" description="Pro residues" evidence="1">
    <location>
        <begin position="101"/>
        <end position="110"/>
    </location>
</feature>
<evidence type="ECO:0000256" key="1">
    <source>
        <dbReference type="SAM" id="MobiDB-lite"/>
    </source>
</evidence>
<feature type="compositionally biased region" description="Basic and acidic residues" evidence="1">
    <location>
        <begin position="24"/>
        <end position="64"/>
    </location>
</feature>
<feature type="domain" description="WW" evidence="2">
    <location>
        <begin position="50"/>
        <end position="86"/>
    </location>
</feature>
<evidence type="ECO:0000313" key="4">
    <source>
        <dbReference type="Proteomes" id="UP000193467"/>
    </source>
</evidence>
<reference evidence="3 4" key="1">
    <citation type="submission" date="2016-07" db="EMBL/GenBank/DDBJ databases">
        <title>Pervasive Adenine N6-methylation of Active Genes in Fungi.</title>
        <authorList>
            <consortium name="DOE Joint Genome Institute"/>
            <person name="Mondo S.J."/>
            <person name="Dannebaum R.O."/>
            <person name="Kuo R.C."/>
            <person name="Labutti K."/>
            <person name="Haridas S."/>
            <person name="Kuo A."/>
            <person name="Salamov A."/>
            <person name="Ahrendt S.R."/>
            <person name="Lipzen A."/>
            <person name="Sullivan W."/>
            <person name="Andreopoulos W.B."/>
            <person name="Clum A."/>
            <person name="Lindquist E."/>
            <person name="Daum C."/>
            <person name="Ramamoorthy G.K."/>
            <person name="Gryganskyi A."/>
            <person name="Culley D."/>
            <person name="Magnuson J.K."/>
            <person name="James T.Y."/>
            <person name="O'Malley M.A."/>
            <person name="Stajich J.E."/>
            <person name="Spatafora J.W."/>
            <person name="Visel A."/>
            <person name="Grigoriev I.V."/>
        </authorList>
    </citation>
    <scope>NUCLEOTIDE SEQUENCE [LARGE SCALE GENOMIC DNA]</scope>
    <source>
        <strain evidence="3 4">62-1032</strain>
    </source>
</reference>
<dbReference type="Gene3D" id="2.20.70.10">
    <property type="match status" value="1"/>
</dbReference>
<dbReference type="EMBL" id="MCGR01000007">
    <property type="protein sequence ID" value="ORY89049.1"/>
    <property type="molecule type" value="Genomic_DNA"/>
</dbReference>
<feature type="compositionally biased region" description="Low complexity" evidence="1">
    <location>
        <begin position="124"/>
        <end position="135"/>
    </location>
</feature>